<dbReference type="Gene3D" id="3.40.630.30">
    <property type="match status" value="1"/>
</dbReference>
<protein>
    <submittedName>
        <fullName evidence="4">GNAT family N-acetyltransferase</fullName>
    </submittedName>
</protein>
<dbReference type="PANTHER" id="PTHR43420:SF47">
    <property type="entry name" value="N-ACETYLTRANSFERASE DOMAIN-CONTAINING PROTEIN"/>
    <property type="match status" value="1"/>
</dbReference>
<accession>A0A9X3X009</accession>
<dbReference type="PROSITE" id="PS51186">
    <property type="entry name" value="GNAT"/>
    <property type="match status" value="1"/>
</dbReference>
<evidence type="ECO:0000256" key="2">
    <source>
        <dbReference type="ARBA" id="ARBA00023315"/>
    </source>
</evidence>
<keyword evidence="1" id="KW-0808">Transferase</keyword>
<dbReference type="Proteomes" id="UP001151081">
    <property type="component" value="Unassembled WGS sequence"/>
</dbReference>
<evidence type="ECO:0000256" key="1">
    <source>
        <dbReference type="ARBA" id="ARBA00022679"/>
    </source>
</evidence>
<organism evidence="4 5">
    <name type="scientific">Polyangium jinanense</name>
    <dbReference type="NCBI Taxonomy" id="2829994"/>
    <lineage>
        <taxon>Bacteria</taxon>
        <taxon>Pseudomonadati</taxon>
        <taxon>Myxococcota</taxon>
        <taxon>Polyangia</taxon>
        <taxon>Polyangiales</taxon>
        <taxon>Polyangiaceae</taxon>
        <taxon>Polyangium</taxon>
    </lineage>
</organism>
<name>A0A9X3X009_9BACT</name>
<comment type="caution">
    <text evidence="4">The sequence shown here is derived from an EMBL/GenBank/DDBJ whole genome shotgun (WGS) entry which is preliminary data.</text>
</comment>
<dbReference type="InterPro" id="IPR016181">
    <property type="entry name" value="Acyl_CoA_acyltransferase"/>
</dbReference>
<dbReference type="GO" id="GO:0016747">
    <property type="term" value="F:acyltransferase activity, transferring groups other than amino-acyl groups"/>
    <property type="evidence" value="ECO:0007669"/>
    <property type="project" value="InterPro"/>
</dbReference>
<evidence type="ECO:0000313" key="5">
    <source>
        <dbReference type="Proteomes" id="UP001151081"/>
    </source>
</evidence>
<evidence type="ECO:0000259" key="3">
    <source>
        <dbReference type="PROSITE" id="PS51186"/>
    </source>
</evidence>
<dbReference type="EMBL" id="JAGTJJ010000002">
    <property type="protein sequence ID" value="MDC3980070.1"/>
    <property type="molecule type" value="Genomic_DNA"/>
</dbReference>
<dbReference type="InterPro" id="IPR050680">
    <property type="entry name" value="YpeA/RimI_acetyltransf"/>
</dbReference>
<dbReference type="InterPro" id="IPR000182">
    <property type="entry name" value="GNAT_dom"/>
</dbReference>
<sequence length="171" mass="18653">MAQPMADVTIRPLRIENQAERGLVLALFERSTSVGFPAWYTLEELGARQRESAAALLERQALSDTPPQTTTVEVVLIAETAAGEAIGFVWVRVAVDPFTQQPVGHVEDLATVPGHEGKGVGSALMAAAEDWARGRGLSALTLHVWPANTRARALYARHGFDEEKIRMRKVL</sequence>
<dbReference type="Pfam" id="PF00583">
    <property type="entry name" value="Acetyltransf_1"/>
    <property type="match status" value="1"/>
</dbReference>
<dbReference type="PANTHER" id="PTHR43420">
    <property type="entry name" value="ACETYLTRANSFERASE"/>
    <property type="match status" value="1"/>
</dbReference>
<dbReference type="RefSeq" id="WP_272417101.1">
    <property type="nucleotide sequence ID" value="NZ_JAGTJJ010000002.1"/>
</dbReference>
<reference evidence="4 5" key="1">
    <citation type="submission" date="2021-04" db="EMBL/GenBank/DDBJ databases">
        <title>Genome analysis of Polyangium sp.</title>
        <authorList>
            <person name="Li Y."/>
            <person name="Wang J."/>
        </authorList>
    </citation>
    <scope>NUCLEOTIDE SEQUENCE [LARGE SCALE GENOMIC DNA]</scope>
    <source>
        <strain evidence="4 5">SDU14</strain>
    </source>
</reference>
<dbReference type="AlphaFoldDB" id="A0A9X3X009"/>
<evidence type="ECO:0000313" key="4">
    <source>
        <dbReference type="EMBL" id="MDC3980070.1"/>
    </source>
</evidence>
<proteinExistence type="predicted"/>
<dbReference type="SUPFAM" id="SSF55729">
    <property type="entry name" value="Acyl-CoA N-acyltransferases (Nat)"/>
    <property type="match status" value="1"/>
</dbReference>
<dbReference type="CDD" id="cd04301">
    <property type="entry name" value="NAT_SF"/>
    <property type="match status" value="1"/>
</dbReference>
<gene>
    <name evidence="4" type="ORF">KEG57_06145</name>
</gene>
<keyword evidence="5" id="KW-1185">Reference proteome</keyword>
<feature type="domain" description="N-acetyltransferase" evidence="3">
    <location>
        <begin position="26"/>
        <end position="171"/>
    </location>
</feature>
<keyword evidence="2" id="KW-0012">Acyltransferase</keyword>